<evidence type="ECO:0000256" key="1">
    <source>
        <dbReference type="SAM" id="SignalP"/>
    </source>
</evidence>
<dbReference type="Proteomes" id="UP000192906">
    <property type="component" value="Unassembled WGS sequence"/>
</dbReference>
<proteinExistence type="predicted"/>
<dbReference type="EMBL" id="FWZU01000004">
    <property type="protein sequence ID" value="SMF28353.1"/>
    <property type="molecule type" value="Genomic_DNA"/>
</dbReference>
<name>A0A1X7E6E8_9BACT</name>
<evidence type="ECO:0000313" key="3">
    <source>
        <dbReference type="Proteomes" id="UP000192906"/>
    </source>
</evidence>
<dbReference type="AlphaFoldDB" id="A0A1X7E6E8"/>
<gene>
    <name evidence="2" type="ORF">SAMN06295933_2710</name>
</gene>
<accession>A0A1X7E6E8</accession>
<feature type="signal peptide" evidence="1">
    <location>
        <begin position="1"/>
        <end position="23"/>
    </location>
</feature>
<keyword evidence="3" id="KW-1185">Reference proteome</keyword>
<dbReference type="STRING" id="1519643.SAMN06295933_2710"/>
<feature type="chain" id="PRO_5011965103" evidence="1">
    <location>
        <begin position="24"/>
        <end position="166"/>
    </location>
</feature>
<protein>
    <submittedName>
        <fullName evidence="2">Uncharacterized protein</fullName>
    </submittedName>
</protein>
<reference evidence="3" key="1">
    <citation type="submission" date="2017-04" db="EMBL/GenBank/DDBJ databases">
        <authorList>
            <person name="Varghese N."/>
            <person name="Submissions S."/>
        </authorList>
    </citation>
    <scope>NUCLEOTIDE SEQUENCE [LARGE SCALE GENOMIC DNA]</scope>
    <source>
        <strain evidence="3">K3S</strain>
    </source>
</reference>
<dbReference type="OrthoDB" id="5462579at2"/>
<sequence>MKRLMSVVLSMVVVLMMCGGAMAEDFNAQGSTLVPSLYFDFMAANNWTSPYIIISNITAEKVQCRVTMYNHDGSDVTSLGYVMTGGTNWVAVSHGVGDFDLPAYSSRIYSLLPSGGTKAIVGYATIEWKSDNVKLRKALVGGVMRYRAHPGGAAESQVLINHGDPF</sequence>
<evidence type="ECO:0000313" key="2">
    <source>
        <dbReference type="EMBL" id="SMF28353.1"/>
    </source>
</evidence>
<dbReference type="RefSeq" id="WP_085103089.1">
    <property type="nucleotide sequence ID" value="NZ_FWZU01000004.1"/>
</dbReference>
<organism evidence="2 3">
    <name type="scientific">Desulfovibrio gilichinskyi</name>
    <dbReference type="NCBI Taxonomy" id="1519643"/>
    <lineage>
        <taxon>Bacteria</taxon>
        <taxon>Pseudomonadati</taxon>
        <taxon>Thermodesulfobacteriota</taxon>
        <taxon>Desulfovibrionia</taxon>
        <taxon>Desulfovibrionales</taxon>
        <taxon>Desulfovibrionaceae</taxon>
        <taxon>Desulfovibrio</taxon>
    </lineage>
</organism>
<keyword evidence="1" id="KW-0732">Signal</keyword>